<protein>
    <recommendedName>
        <fullName evidence="3">Pentapeptide repeat-containing protein</fullName>
    </recommendedName>
</protein>
<dbReference type="Gene3D" id="2.160.20.80">
    <property type="entry name" value="E3 ubiquitin-protein ligase SopA"/>
    <property type="match status" value="1"/>
</dbReference>
<reference evidence="1" key="1">
    <citation type="submission" date="2023-03" db="EMBL/GenBank/DDBJ databases">
        <title>Actinorhabdospora filicis NBRC 111898.</title>
        <authorList>
            <person name="Ichikawa N."/>
            <person name="Sato H."/>
            <person name="Tonouchi N."/>
        </authorList>
    </citation>
    <scope>NUCLEOTIDE SEQUENCE</scope>
    <source>
        <strain evidence="1">NBRC 111898</strain>
    </source>
</reference>
<gene>
    <name evidence="1" type="ORF">Afil01_59070</name>
</gene>
<evidence type="ECO:0008006" key="3">
    <source>
        <dbReference type="Google" id="ProtNLM"/>
    </source>
</evidence>
<dbReference type="PANTHER" id="PTHR14136:SF17">
    <property type="entry name" value="BTB_POZ DOMAIN-CONTAINING PROTEIN KCTD9"/>
    <property type="match status" value="1"/>
</dbReference>
<dbReference type="InterPro" id="IPR001646">
    <property type="entry name" value="5peptide_repeat"/>
</dbReference>
<accession>A0A9W6SQH8</accession>
<organism evidence="1 2">
    <name type="scientific">Actinorhabdospora filicis</name>
    <dbReference type="NCBI Taxonomy" id="1785913"/>
    <lineage>
        <taxon>Bacteria</taxon>
        <taxon>Bacillati</taxon>
        <taxon>Actinomycetota</taxon>
        <taxon>Actinomycetes</taxon>
        <taxon>Micromonosporales</taxon>
        <taxon>Micromonosporaceae</taxon>
        <taxon>Actinorhabdospora</taxon>
    </lineage>
</organism>
<dbReference type="EMBL" id="BSTX01000005">
    <property type="protein sequence ID" value="GLZ81100.1"/>
    <property type="molecule type" value="Genomic_DNA"/>
</dbReference>
<evidence type="ECO:0000313" key="2">
    <source>
        <dbReference type="Proteomes" id="UP001165079"/>
    </source>
</evidence>
<dbReference type="Proteomes" id="UP001165079">
    <property type="component" value="Unassembled WGS sequence"/>
</dbReference>
<dbReference type="SUPFAM" id="SSF141571">
    <property type="entry name" value="Pentapeptide repeat-like"/>
    <property type="match status" value="1"/>
</dbReference>
<name>A0A9W6SQH8_9ACTN</name>
<keyword evidence="2" id="KW-1185">Reference proteome</keyword>
<dbReference type="AlphaFoldDB" id="A0A9W6SQH8"/>
<dbReference type="PANTHER" id="PTHR14136">
    <property type="entry name" value="BTB_POZ DOMAIN-CONTAINING PROTEIN KCTD9"/>
    <property type="match status" value="1"/>
</dbReference>
<dbReference type="Pfam" id="PF00805">
    <property type="entry name" value="Pentapeptide"/>
    <property type="match status" value="1"/>
</dbReference>
<sequence>MRVLSADCAQCFGLCCTAPAFQKSADFAIDKPANKPCPNLLTDSRCGIHAKLRDSGFRGCTVYDCFGAGQRLAQETFGGRDWRTDPFRRMLKAFPVMRDLHELLWYLREALAAAPTLREEIEAAYETTDALASGTPEQLSQVDVNAERDRVNAILRRASAVARGGGQDLAGSQFFGSDLRDAKLVGASLRGGVLIAADLRGADLTRADLTGADLRDADLRGANLSGALFCTQAQLDSARGDGRTRLPKGRTRPGHWA</sequence>
<comment type="caution">
    <text evidence="1">The sequence shown here is derived from an EMBL/GenBank/DDBJ whole genome shotgun (WGS) entry which is preliminary data.</text>
</comment>
<evidence type="ECO:0000313" key="1">
    <source>
        <dbReference type="EMBL" id="GLZ81100.1"/>
    </source>
</evidence>
<dbReference type="InterPro" id="IPR051082">
    <property type="entry name" value="Pentapeptide-BTB/POZ_domain"/>
</dbReference>
<dbReference type="RefSeq" id="WP_285666466.1">
    <property type="nucleotide sequence ID" value="NZ_BSTX01000005.1"/>
</dbReference>
<proteinExistence type="predicted"/>